<dbReference type="Proteomes" id="UP000187203">
    <property type="component" value="Unassembled WGS sequence"/>
</dbReference>
<dbReference type="Gene3D" id="1.10.630.10">
    <property type="entry name" value="Cytochrome P450"/>
    <property type="match status" value="2"/>
</dbReference>
<gene>
    <name evidence="11" type="ORF">COLO4_28548</name>
</gene>
<evidence type="ECO:0000256" key="2">
    <source>
        <dbReference type="ARBA" id="ARBA00010617"/>
    </source>
</evidence>
<comment type="cofactor">
    <cofactor evidence="9">
        <name>heme</name>
        <dbReference type="ChEBI" id="CHEBI:30413"/>
    </cofactor>
</comment>
<dbReference type="PROSITE" id="PS00086">
    <property type="entry name" value="CYTOCHROME_P450"/>
    <property type="match status" value="1"/>
</dbReference>
<dbReference type="FunFam" id="1.10.630.10:FF:000023">
    <property type="entry name" value="Cytochrome P450 family protein"/>
    <property type="match status" value="1"/>
</dbReference>
<evidence type="ECO:0000256" key="5">
    <source>
        <dbReference type="ARBA" id="ARBA00023002"/>
    </source>
</evidence>
<dbReference type="STRING" id="93759.A0A1R3HK64"/>
<dbReference type="InterPro" id="IPR002401">
    <property type="entry name" value="Cyt_P450_E_grp-I"/>
</dbReference>
<comment type="similarity">
    <text evidence="2">Belongs to the cytochrome P450 family.</text>
</comment>
<evidence type="ECO:0000256" key="9">
    <source>
        <dbReference type="PIRSR" id="PIRSR602401-1"/>
    </source>
</evidence>
<protein>
    <submittedName>
        <fullName evidence="11">Cytochrome P450</fullName>
    </submittedName>
</protein>
<dbReference type="PANTHER" id="PTHR47947">
    <property type="entry name" value="CYTOCHROME P450 82C3-RELATED"/>
    <property type="match status" value="1"/>
</dbReference>
<dbReference type="GO" id="GO:0004497">
    <property type="term" value="F:monooxygenase activity"/>
    <property type="evidence" value="ECO:0007669"/>
    <property type="project" value="UniProtKB-KW"/>
</dbReference>
<keyword evidence="4 9" id="KW-0479">Metal-binding</keyword>
<feature type="signal peptide" evidence="10">
    <location>
        <begin position="1"/>
        <end position="17"/>
    </location>
</feature>
<evidence type="ECO:0000313" key="11">
    <source>
        <dbReference type="EMBL" id="OMO70700.1"/>
    </source>
</evidence>
<evidence type="ECO:0000256" key="4">
    <source>
        <dbReference type="ARBA" id="ARBA00022723"/>
    </source>
</evidence>
<keyword evidence="12" id="KW-1185">Reference proteome</keyword>
<dbReference type="GO" id="GO:0020037">
    <property type="term" value="F:heme binding"/>
    <property type="evidence" value="ECO:0007669"/>
    <property type="project" value="InterPro"/>
</dbReference>
<sequence>MFLQILLFVALYSITTHFLRKFRNHPPSPFPSLPIIGHLHLLKKPLHHSLAKISNKHGPVLLLNFGSRRVLVVSSPSAAEECFTQNDIAFANRPFLLFGKHLGNNYTSLVWSPYGDNWRNLRRISSLQLLSTNCLQLLYATRLDEVRLLLRKLFDNRDRTVDMKSALFELMLNVMMRMIAGKRYYGDNMGEIEQAKRFRQIMRETFLLAGTNMGDFMPLLKIFKKMEKRLINLHQRREEFMQELVEEWRSRMNDGKSSLVTEKKKTMMEVLLSLQEKEPETYKDETIRSLMMIPFRVLRWRIKGKRQKLDNNNKAFAFTMNRACYSLKLENFPWQAGIFTYLTLWKIANQNGPVLFFKFGLRPVLVVTSPSAAEECFTKNDIIFANRPRLLLAKHLAYNYTYLSWAPYGDHWRNLRRIASIEILSTNRLQLLSGIRMDEVKYLMRKLLGHQDEPVDLRRAFFELTFNVMMRMIAGKRYYGCENMEDMEEARRFREIQVETLELAGATNLGDFIPWLKSSKLERRLMECGKKRDEFMQDLIEQHRRKMKSDPDGEGKKTMIEILLSLQESESEYYTDEIIKGLMLVLLMAGTETSITTMEWALSLLLNHPEVLKKAQTEIANTVEHERLLDESDLAQLPYLRCIINETFRMYPPVPLLVPHESSEECTVEGFRVPRGTMLLVNIWAIQNDPKIWEDAARFKPERFEGLEGARDGFKLLPFGTGRRGCPGEGLGLRIVGLTLGSLIQCFEWSRIGEEMIDMREGTGITMPKAQPLKAKCRPRATMLKLLSQL</sequence>
<name>A0A1R3HK64_9ROSI</name>
<dbReference type="CDD" id="cd20653">
    <property type="entry name" value="CYP81"/>
    <property type="match status" value="1"/>
</dbReference>
<dbReference type="GO" id="GO:0005506">
    <property type="term" value="F:iron ion binding"/>
    <property type="evidence" value="ECO:0007669"/>
    <property type="project" value="InterPro"/>
</dbReference>
<evidence type="ECO:0000256" key="6">
    <source>
        <dbReference type="ARBA" id="ARBA00023004"/>
    </source>
</evidence>
<comment type="subcellular location">
    <subcellularLocation>
        <location evidence="1">Membrane</location>
    </subcellularLocation>
</comment>
<dbReference type="EMBL" id="AWUE01019955">
    <property type="protein sequence ID" value="OMO70700.1"/>
    <property type="molecule type" value="Genomic_DNA"/>
</dbReference>
<dbReference type="InterPro" id="IPR050651">
    <property type="entry name" value="Plant_Cytochrome_P450_Monoox"/>
</dbReference>
<keyword evidence="8" id="KW-0472">Membrane</keyword>
<feature type="chain" id="PRO_5013136746" evidence="10">
    <location>
        <begin position="18"/>
        <end position="790"/>
    </location>
</feature>
<feature type="binding site" description="axial binding residue" evidence="9">
    <location>
        <position position="726"/>
    </location>
    <ligand>
        <name>heme</name>
        <dbReference type="ChEBI" id="CHEBI:30413"/>
    </ligand>
    <ligandPart>
        <name>Fe</name>
        <dbReference type="ChEBI" id="CHEBI:18248"/>
    </ligandPart>
</feature>
<accession>A0A1R3HK64</accession>
<keyword evidence="7" id="KW-0503">Monooxygenase</keyword>
<dbReference type="SUPFAM" id="SSF48264">
    <property type="entry name" value="Cytochrome P450"/>
    <property type="match status" value="2"/>
</dbReference>
<dbReference type="PRINTS" id="PR00463">
    <property type="entry name" value="EP450I"/>
</dbReference>
<dbReference type="InterPro" id="IPR017972">
    <property type="entry name" value="Cyt_P450_CS"/>
</dbReference>
<evidence type="ECO:0000256" key="1">
    <source>
        <dbReference type="ARBA" id="ARBA00004370"/>
    </source>
</evidence>
<evidence type="ECO:0000313" key="12">
    <source>
        <dbReference type="Proteomes" id="UP000187203"/>
    </source>
</evidence>
<dbReference type="InterPro" id="IPR036396">
    <property type="entry name" value="Cyt_P450_sf"/>
</dbReference>
<keyword evidence="10" id="KW-0732">Signal</keyword>
<keyword evidence="3 9" id="KW-0349">Heme</keyword>
<dbReference type="PRINTS" id="PR00385">
    <property type="entry name" value="P450"/>
</dbReference>
<evidence type="ECO:0000256" key="7">
    <source>
        <dbReference type="ARBA" id="ARBA00023033"/>
    </source>
</evidence>
<dbReference type="AlphaFoldDB" id="A0A1R3HK64"/>
<keyword evidence="6 9" id="KW-0408">Iron</keyword>
<dbReference type="PANTHER" id="PTHR47947:SF60">
    <property type="entry name" value="CYTOCHROME P450"/>
    <property type="match status" value="1"/>
</dbReference>
<evidence type="ECO:0000256" key="10">
    <source>
        <dbReference type="SAM" id="SignalP"/>
    </source>
</evidence>
<dbReference type="InterPro" id="IPR001128">
    <property type="entry name" value="Cyt_P450"/>
</dbReference>
<dbReference type="GO" id="GO:0016020">
    <property type="term" value="C:membrane"/>
    <property type="evidence" value="ECO:0007669"/>
    <property type="project" value="UniProtKB-SubCell"/>
</dbReference>
<dbReference type="GO" id="GO:0016705">
    <property type="term" value="F:oxidoreductase activity, acting on paired donors, with incorporation or reduction of molecular oxygen"/>
    <property type="evidence" value="ECO:0007669"/>
    <property type="project" value="InterPro"/>
</dbReference>
<dbReference type="Pfam" id="PF00067">
    <property type="entry name" value="p450"/>
    <property type="match status" value="2"/>
</dbReference>
<organism evidence="11 12">
    <name type="scientific">Corchorus olitorius</name>
    <dbReference type="NCBI Taxonomy" id="93759"/>
    <lineage>
        <taxon>Eukaryota</taxon>
        <taxon>Viridiplantae</taxon>
        <taxon>Streptophyta</taxon>
        <taxon>Embryophyta</taxon>
        <taxon>Tracheophyta</taxon>
        <taxon>Spermatophyta</taxon>
        <taxon>Magnoliopsida</taxon>
        <taxon>eudicotyledons</taxon>
        <taxon>Gunneridae</taxon>
        <taxon>Pentapetalae</taxon>
        <taxon>rosids</taxon>
        <taxon>malvids</taxon>
        <taxon>Malvales</taxon>
        <taxon>Malvaceae</taxon>
        <taxon>Grewioideae</taxon>
        <taxon>Apeibeae</taxon>
        <taxon>Corchorus</taxon>
    </lineage>
</organism>
<dbReference type="OrthoDB" id="1055148at2759"/>
<evidence type="ECO:0000256" key="8">
    <source>
        <dbReference type="ARBA" id="ARBA00023136"/>
    </source>
</evidence>
<comment type="caution">
    <text evidence="11">The sequence shown here is derived from an EMBL/GenBank/DDBJ whole genome shotgun (WGS) entry which is preliminary data.</text>
</comment>
<evidence type="ECO:0000256" key="3">
    <source>
        <dbReference type="ARBA" id="ARBA00022617"/>
    </source>
</evidence>
<keyword evidence="5" id="KW-0560">Oxidoreductase</keyword>
<reference evidence="12" key="1">
    <citation type="submission" date="2013-09" db="EMBL/GenBank/DDBJ databases">
        <title>Corchorus olitorius genome sequencing.</title>
        <authorList>
            <person name="Alam M."/>
            <person name="Haque M.S."/>
            <person name="Islam M.S."/>
            <person name="Emdad E.M."/>
            <person name="Islam M.M."/>
            <person name="Ahmed B."/>
            <person name="Halim A."/>
            <person name="Hossen Q.M.M."/>
            <person name="Hossain M.Z."/>
            <person name="Ahmed R."/>
            <person name="Khan M.M."/>
            <person name="Islam R."/>
            <person name="Rashid M.M."/>
            <person name="Khan S.A."/>
            <person name="Rahman M.S."/>
            <person name="Alam M."/>
            <person name="Yahiya A.S."/>
            <person name="Khan M.S."/>
            <person name="Azam M.S."/>
            <person name="Haque T."/>
            <person name="Lashkar M.Z.H."/>
            <person name="Akhand A.I."/>
            <person name="Morshed G."/>
            <person name="Roy S."/>
            <person name="Uddin K.S."/>
            <person name="Rabeya T."/>
            <person name="Hossain A.S."/>
            <person name="Chowdhury A."/>
            <person name="Snigdha A.R."/>
            <person name="Mortoza M.S."/>
            <person name="Matin S.A."/>
            <person name="Hoque S.M.E."/>
            <person name="Islam M.K."/>
            <person name="Roy D.K."/>
            <person name="Haider R."/>
            <person name="Moosa M.M."/>
            <person name="Elias S.M."/>
            <person name="Hasan A.M."/>
            <person name="Jahan S."/>
            <person name="Shafiuddin M."/>
            <person name="Mahmood N."/>
            <person name="Shommy N.S."/>
        </authorList>
    </citation>
    <scope>NUCLEOTIDE SEQUENCE [LARGE SCALE GENOMIC DNA]</scope>
    <source>
        <strain evidence="12">cv. O-4</strain>
    </source>
</reference>
<proteinExistence type="inferred from homology"/>